<sequence length="135" mass="16030">MSTEQQFNGITLLSFGSSWDEKNKYTLVMKYVSVWGDDNDNINDNKINKSKKLKESNNNYPIIIGRDYDNYFGARADNNINIFDLNTFQFIKHDTLPTNNSIWFHCFVSKEKEQEKNLKIYETLLFCYDTWLLIE</sequence>
<name>X6NQS5_RETFI</name>
<accession>X6NQS5</accession>
<comment type="caution">
    <text evidence="1">The sequence shown here is derived from an EMBL/GenBank/DDBJ whole genome shotgun (WGS) entry which is preliminary data.</text>
</comment>
<proteinExistence type="predicted"/>
<organism evidence="1 2">
    <name type="scientific">Reticulomyxa filosa</name>
    <dbReference type="NCBI Taxonomy" id="46433"/>
    <lineage>
        <taxon>Eukaryota</taxon>
        <taxon>Sar</taxon>
        <taxon>Rhizaria</taxon>
        <taxon>Retaria</taxon>
        <taxon>Foraminifera</taxon>
        <taxon>Monothalamids</taxon>
        <taxon>Reticulomyxidae</taxon>
        <taxon>Reticulomyxa</taxon>
    </lineage>
</organism>
<evidence type="ECO:0000313" key="2">
    <source>
        <dbReference type="Proteomes" id="UP000023152"/>
    </source>
</evidence>
<dbReference type="Proteomes" id="UP000023152">
    <property type="component" value="Unassembled WGS sequence"/>
</dbReference>
<dbReference type="EMBL" id="ASPP01006714">
    <property type="protein sequence ID" value="ETO28356.1"/>
    <property type="molecule type" value="Genomic_DNA"/>
</dbReference>
<gene>
    <name evidence="1" type="ORF">RFI_08775</name>
</gene>
<keyword evidence="2" id="KW-1185">Reference proteome</keyword>
<evidence type="ECO:0000313" key="1">
    <source>
        <dbReference type="EMBL" id="ETO28356.1"/>
    </source>
</evidence>
<protein>
    <submittedName>
        <fullName evidence="1">Uncharacterized protein</fullName>
    </submittedName>
</protein>
<dbReference type="AlphaFoldDB" id="X6NQS5"/>
<reference evidence="1 2" key="1">
    <citation type="journal article" date="2013" name="Curr. Biol.">
        <title>The Genome of the Foraminiferan Reticulomyxa filosa.</title>
        <authorList>
            <person name="Glockner G."/>
            <person name="Hulsmann N."/>
            <person name="Schleicher M."/>
            <person name="Noegel A.A."/>
            <person name="Eichinger L."/>
            <person name="Gallinger C."/>
            <person name="Pawlowski J."/>
            <person name="Sierra R."/>
            <person name="Euteneuer U."/>
            <person name="Pillet L."/>
            <person name="Moustafa A."/>
            <person name="Platzer M."/>
            <person name="Groth M."/>
            <person name="Szafranski K."/>
            <person name="Schliwa M."/>
        </authorList>
    </citation>
    <scope>NUCLEOTIDE SEQUENCE [LARGE SCALE GENOMIC DNA]</scope>
</reference>